<organism evidence="5 6">
    <name type="scientific">Saltatorellus ferox</name>
    <dbReference type="NCBI Taxonomy" id="2528018"/>
    <lineage>
        <taxon>Bacteria</taxon>
        <taxon>Pseudomonadati</taxon>
        <taxon>Planctomycetota</taxon>
        <taxon>Planctomycetia</taxon>
        <taxon>Planctomycetia incertae sedis</taxon>
        <taxon>Saltatorellus</taxon>
    </lineage>
</organism>
<dbReference type="OrthoDB" id="9784574at2"/>
<feature type="domain" description="Glycosyltransferase 2-like" evidence="4">
    <location>
        <begin position="8"/>
        <end position="132"/>
    </location>
</feature>
<dbReference type="SUPFAM" id="SSF53448">
    <property type="entry name" value="Nucleotide-diphospho-sugar transferases"/>
    <property type="match status" value="1"/>
</dbReference>
<keyword evidence="6" id="KW-1185">Reference proteome</keyword>
<dbReference type="InterPro" id="IPR050834">
    <property type="entry name" value="Glycosyltransf_2"/>
</dbReference>
<dbReference type="InterPro" id="IPR029044">
    <property type="entry name" value="Nucleotide-diphossugar_trans"/>
</dbReference>
<name>A0A518EP10_9BACT</name>
<dbReference type="RefSeq" id="WP_145195460.1">
    <property type="nucleotide sequence ID" value="NZ_CP036434.1"/>
</dbReference>
<dbReference type="EC" id="2.4.-.-" evidence="5"/>
<evidence type="ECO:0000313" key="6">
    <source>
        <dbReference type="Proteomes" id="UP000320390"/>
    </source>
</evidence>
<comment type="similarity">
    <text evidence="1">Belongs to the glycosyltransferase 2 family.</text>
</comment>
<dbReference type="PANTHER" id="PTHR43685:SF5">
    <property type="entry name" value="GLYCOSYLTRANSFERASE EPSE-RELATED"/>
    <property type="match status" value="1"/>
</dbReference>
<gene>
    <name evidence="5" type="primary">epsE_1</name>
    <name evidence="5" type="ORF">Poly30_13300</name>
</gene>
<proteinExistence type="inferred from homology"/>
<dbReference type="CDD" id="cd00761">
    <property type="entry name" value="Glyco_tranf_GTA_type"/>
    <property type="match status" value="1"/>
</dbReference>
<dbReference type="InterPro" id="IPR001173">
    <property type="entry name" value="Glyco_trans_2-like"/>
</dbReference>
<evidence type="ECO:0000256" key="2">
    <source>
        <dbReference type="ARBA" id="ARBA00022676"/>
    </source>
</evidence>
<dbReference type="AlphaFoldDB" id="A0A518EP10"/>
<evidence type="ECO:0000256" key="1">
    <source>
        <dbReference type="ARBA" id="ARBA00006739"/>
    </source>
</evidence>
<dbReference type="Pfam" id="PF00535">
    <property type="entry name" value="Glycos_transf_2"/>
    <property type="match status" value="1"/>
</dbReference>
<sequence length="346" mass="39066">MASSPIVSVVVIFLDAAPFLAEAIASVKAQTWQRWELILVDDGSTDGSSAIAREAAARDPERVSHVTHEGGKNCGMSASRNLGIARARGEYVAFLDGDDVWYPERLARHVELLQAHEDCVLVAGPTEMWFTWVKASEDPAWKYVGREDSVRPLGLDDGPVDPPGYLIDVLEEHAKTPAMCSFTARTRAVRDVDGFDNDFRGMFEDQVFFSKMLLRGRVWITTEVLDRYRQHPGSACYAARLEGHYHGSPGNPDQRAFVERVEAYLARQEEVPPALERALARWRRRLRHPRMTLLGDAARDPRRSLRMSMRFLASKALPERIYRSIWVRAQGFDPRHDAPRETPPTG</sequence>
<keyword evidence="3 5" id="KW-0808">Transferase</keyword>
<accession>A0A518EP10</accession>
<evidence type="ECO:0000256" key="3">
    <source>
        <dbReference type="ARBA" id="ARBA00022679"/>
    </source>
</evidence>
<dbReference type="GO" id="GO:0016757">
    <property type="term" value="F:glycosyltransferase activity"/>
    <property type="evidence" value="ECO:0007669"/>
    <property type="project" value="UniProtKB-KW"/>
</dbReference>
<dbReference type="Gene3D" id="3.90.550.10">
    <property type="entry name" value="Spore Coat Polysaccharide Biosynthesis Protein SpsA, Chain A"/>
    <property type="match status" value="1"/>
</dbReference>
<evidence type="ECO:0000259" key="4">
    <source>
        <dbReference type="Pfam" id="PF00535"/>
    </source>
</evidence>
<dbReference type="PANTHER" id="PTHR43685">
    <property type="entry name" value="GLYCOSYLTRANSFERASE"/>
    <property type="match status" value="1"/>
</dbReference>
<protein>
    <submittedName>
        <fullName evidence="5">Glycosyltransferase EpsE</fullName>
        <ecNumber evidence="5">2.4.-.-</ecNumber>
    </submittedName>
</protein>
<keyword evidence="2 5" id="KW-0328">Glycosyltransferase</keyword>
<reference evidence="5 6" key="1">
    <citation type="submission" date="2019-02" db="EMBL/GenBank/DDBJ databases">
        <title>Deep-cultivation of Planctomycetes and their phenomic and genomic characterization uncovers novel biology.</title>
        <authorList>
            <person name="Wiegand S."/>
            <person name="Jogler M."/>
            <person name="Boedeker C."/>
            <person name="Pinto D."/>
            <person name="Vollmers J."/>
            <person name="Rivas-Marin E."/>
            <person name="Kohn T."/>
            <person name="Peeters S.H."/>
            <person name="Heuer A."/>
            <person name="Rast P."/>
            <person name="Oberbeckmann S."/>
            <person name="Bunk B."/>
            <person name="Jeske O."/>
            <person name="Meyerdierks A."/>
            <person name="Storesund J.E."/>
            <person name="Kallscheuer N."/>
            <person name="Luecker S."/>
            <person name="Lage O.M."/>
            <person name="Pohl T."/>
            <person name="Merkel B.J."/>
            <person name="Hornburger P."/>
            <person name="Mueller R.-W."/>
            <person name="Bruemmer F."/>
            <person name="Labrenz M."/>
            <person name="Spormann A.M."/>
            <person name="Op den Camp H."/>
            <person name="Overmann J."/>
            <person name="Amann R."/>
            <person name="Jetten M.S.M."/>
            <person name="Mascher T."/>
            <person name="Medema M.H."/>
            <person name="Devos D.P."/>
            <person name="Kaster A.-K."/>
            <person name="Ovreas L."/>
            <person name="Rohde M."/>
            <person name="Galperin M.Y."/>
            <person name="Jogler C."/>
        </authorList>
    </citation>
    <scope>NUCLEOTIDE SEQUENCE [LARGE SCALE GENOMIC DNA]</scope>
    <source>
        <strain evidence="5 6">Poly30</strain>
    </source>
</reference>
<dbReference type="EMBL" id="CP036434">
    <property type="protein sequence ID" value="QDV05827.1"/>
    <property type="molecule type" value="Genomic_DNA"/>
</dbReference>
<dbReference type="Proteomes" id="UP000320390">
    <property type="component" value="Chromosome"/>
</dbReference>
<evidence type="ECO:0000313" key="5">
    <source>
        <dbReference type="EMBL" id="QDV05827.1"/>
    </source>
</evidence>